<evidence type="ECO:0000313" key="3">
    <source>
        <dbReference type="Proteomes" id="UP001601992"/>
    </source>
</evidence>
<dbReference type="EMBL" id="JBIAQY010000010">
    <property type="protein sequence ID" value="MFF3571652.1"/>
    <property type="molecule type" value="Genomic_DNA"/>
</dbReference>
<organism evidence="2 3">
    <name type="scientific">Nocardia jiangxiensis</name>
    <dbReference type="NCBI Taxonomy" id="282685"/>
    <lineage>
        <taxon>Bacteria</taxon>
        <taxon>Bacillati</taxon>
        <taxon>Actinomycetota</taxon>
        <taxon>Actinomycetes</taxon>
        <taxon>Mycobacteriales</taxon>
        <taxon>Nocardiaceae</taxon>
        <taxon>Nocardia</taxon>
    </lineage>
</organism>
<keyword evidence="1" id="KW-0812">Transmembrane</keyword>
<accession>A0ABW6S5T1</accession>
<keyword evidence="1" id="KW-0472">Membrane</keyword>
<keyword evidence="1" id="KW-1133">Transmembrane helix</keyword>
<evidence type="ECO:0000256" key="1">
    <source>
        <dbReference type="SAM" id="Phobius"/>
    </source>
</evidence>
<dbReference type="RefSeq" id="WP_040826926.1">
    <property type="nucleotide sequence ID" value="NZ_JBIAQY010000010.1"/>
</dbReference>
<gene>
    <name evidence="2" type="ORF">ACFYXQ_28130</name>
</gene>
<keyword evidence="3" id="KW-1185">Reference proteome</keyword>
<feature type="transmembrane region" description="Helical" evidence="1">
    <location>
        <begin position="55"/>
        <end position="77"/>
    </location>
</feature>
<dbReference type="Proteomes" id="UP001601992">
    <property type="component" value="Unassembled WGS sequence"/>
</dbReference>
<sequence>MTTRHGAARLNRTLLAVFGLALISVGGYALAAHFGRLGWVGPRSGLIPDARPPGWMLWAIAGVGCLVALGCVWWAIAQLPRKSRSVRWRARARDSADTVALDTAVACAPVSTDIESYDGVRSAAARLSGPGSGPGLHLVVTAAPDADVAALRDRIRTHAVPRLRQALELEELPVEMELRLARERSR</sequence>
<evidence type="ECO:0000313" key="2">
    <source>
        <dbReference type="EMBL" id="MFF3571652.1"/>
    </source>
</evidence>
<comment type="caution">
    <text evidence="2">The sequence shown here is derived from an EMBL/GenBank/DDBJ whole genome shotgun (WGS) entry which is preliminary data.</text>
</comment>
<proteinExistence type="predicted"/>
<reference evidence="2 3" key="1">
    <citation type="submission" date="2024-10" db="EMBL/GenBank/DDBJ databases">
        <title>The Natural Products Discovery Center: Release of the First 8490 Sequenced Strains for Exploring Actinobacteria Biosynthetic Diversity.</title>
        <authorList>
            <person name="Kalkreuter E."/>
            <person name="Kautsar S.A."/>
            <person name="Yang D."/>
            <person name="Bader C.D."/>
            <person name="Teijaro C.N."/>
            <person name="Fluegel L."/>
            <person name="Davis C.M."/>
            <person name="Simpson J.R."/>
            <person name="Lauterbach L."/>
            <person name="Steele A.D."/>
            <person name="Gui C."/>
            <person name="Meng S."/>
            <person name="Li G."/>
            <person name="Viehrig K."/>
            <person name="Ye F."/>
            <person name="Su P."/>
            <person name="Kiefer A.F."/>
            <person name="Nichols A."/>
            <person name="Cepeda A.J."/>
            <person name="Yan W."/>
            <person name="Fan B."/>
            <person name="Jiang Y."/>
            <person name="Adhikari A."/>
            <person name="Zheng C.-J."/>
            <person name="Schuster L."/>
            <person name="Cowan T.M."/>
            <person name="Smanski M.J."/>
            <person name="Chevrette M.G."/>
            <person name="De Carvalho L.P.S."/>
            <person name="Shen B."/>
        </authorList>
    </citation>
    <scope>NUCLEOTIDE SEQUENCE [LARGE SCALE GENOMIC DNA]</scope>
    <source>
        <strain evidence="2 3">NPDC002593</strain>
    </source>
</reference>
<protein>
    <submittedName>
        <fullName evidence="2">Alkaline shock response membrane anchor protein AmaP</fullName>
    </submittedName>
</protein>
<name>A0ABW6S5T1_9NOCA</name>